<feature type="region of interest" description="Disordered" evidence="1">
    <location>
        <begin position="163"/>
        <end position="182"/>
    </location>
</feature>
<dbReference type="CDD" id="cd19049">
    <property type="entry name" value="LGIC_TM_anion"/>
    <property type="match status" value="1"/>
</dbReference>
<dbReference type="SUPFAM" id="SSF90112">
    <property type="entry name" value="Neurotransmitter-gated ion-channel transmembrane pore"/>
    <property type="match status" value="1"/>
</dbReference>
<accession>A0AAE1U9N3</accession>
<sequence length="331" mass="36864">MASFHLQRHMGNFLITVYGPCVLLVVLSWVSFWLNREATSDRISLGITTVLTMTFLGLEARTDLPKVPYSTALDIFVWLSYGFIFATIIEFAFVHVFTKVGSGEVYPSYTSSELDSDEEQDEVEEEEEEMEENANEKPERQIGSGCQGSLRRELILPLSPLPLTTTFTPSTNTTATMGPNGVGLSRPPLPHTAPSRLTLVARIAALCSRRKSSVPKYYKPTADHRKPQLQFSGDLMENSRKEEAGLRRRKWEGQERRGGGGGGGGGGERMSHQRSACTMMVGGRGPMQMQANSVSNLDEISRVLFPLAFLAVNFLYWFAYLSQEPWPSTHL</sequence>
<reference evidence="4" key="1">
    <citation type="submission" date="2023-11" db="EMBL/GenBank/DDBJ databases">
        <title>Genome assemblies of two species of porcelain crab, Petrolisthes cinctipes and Petrolisthes manimaculis (Anomura: Porcellanidae).</title>
        <authorList>
            <person name="Angst P."/>
        </authorList>
    </citation>
    <scope>NUCLEOTIDE SEQUENCE</scope>
    <source>
        <strain evidence="4">PB745_02</strain>
        <tissue evidence="4">Gill</tissue>
    </source>
</reference>
<feature type="domain" description="Neurotransmitter-gated ion-channel transmembrane" evidence="3">
    <location>
        <begin position="18"/>
        <end position="317"/>
    </location>
</feature>
<dbReference type="Pfam" id="PF02932">
    <property type="entry name" value="Neur_chan_memb"/>
    <property type="match status" value="1"/>
</dbReference>
<dbReference type="InterPro" id="IPR006029">
    <property type="entry name" value="Neurotrans-gated_channel_TM"/>
</dbReference>
<feature type="compositionally biased region" description="Basic and acidic residues" evidence="1">
    <location>
        <begin position="237"/>
        <end position="258"/>
    </location>
</feature>
<feature type="region of interest" description="Disordered" evidence="1">
    <location>
        <begin position="108"/>
        <end position="146"/>
    </location>
</feature>
<dbReference type="GO" id="GO:0005254">
    <property type="term" value="F:chloride channel activity"/>
    <property type="evidence" value="ECO:0007669"/>
    <property type="project" value="UniProtKB-ARBA"/>
</dbReference>
<protein>
    <recommendedName>
        <fullName evidence="3">Neurotransmitter-gated ion-channel transmembrane domain-containing protein</fullName>
    </recommendedName>
</protein>
<proteinExistence type="predicted"/>
<dbReference type="InterPro" id="IPR038050">
    <property type="entry name" value="Neuro_actylchol_rec"/>
</dbReference>
<dbReference type="GO" id="GO:0004888">
    <property type="term" value="F:transmembrane signaling receptor activity"/>
    <property type="evidence" value="ECO:0007669"/>
    <property type="project" value="InterPro"/>
</dbReference>
<comment type="caution">
    <text evidence="4">The sequence shown here is derived from an EMBL/GenBank/DDBJ whole genome shotgun (WGS) entry which is preliminary data.</text>
</comment>
<evidence type="ECO:0000259" key="3">
    <source>
        <dbReference type="Pfam" id="PF02932"/>
    </source>
</evidence>
<name>A0AAE1U9N3_9EUCA</name>
<dbReference type="InterPro" id="IPR006028">
    <property type="entry name" value="GABAA/Glycine_rcpt"/>
</dbReference>
<feature type="region of interest" description="Disordered" evidence="1">
    <location>
        <begin position="234"/>
        <end position="271"/>
    </location>
</feature>
<feature type="compositionally biased region" description="Low complexity" evidence="1">
    <location>
        <begin position="163"/>
        <end position="176"/>
    </location>
</feature>
<dbReference type="GO" id="GO:0016020">
    <property type="term" value="C:membrane"/>
    <property type="evidence" value="ECO:0007669"/>
    <property type="project" value="InterPro"/>
</dbReference>
<dbReference type="InterPro" id="IPR006201">
    <property type="entry name" value="Neur_channel"/>
</dbReference>
<dbReference type="PANTHER" id="PTHR18945">
    <property type="entry name" value="NEUROTRANSMITTER GATED ION CHANNEL"/>
    <property type="match status" value="1"/>
</dbReference>
<keyword evidence="2" id="KW-0472">Membrane</keyword>
<evidence type="ECO:0000313" key="5">
    <source>
        <dbReference type="Proteomes" id="UP001292094"/>
    </source>
</evidence>
<dbReference type="Proteomes" id="UP001292094">
    <property type="component" value="Unassembled WGS sequence"/>
</dbReference>
<evidence type="ECO:0000313" key="4">
    <source>
        <dbReference type="EMBL" id="KAK4315663.1"/>
    </source>
</evidence>
<dbReference type="Gene3D" id="1.20.58.390">
    <property type="entry name" value="Neurotransmitter-gated ion-channel transmembrane domain"/>
    <property type="match status" value="1"/>
</dbReference>
<dbReference type="AlphaFoldDB" id="A0AAE1U9N3"/>
<feature type="compositionally biased region" description="Acidic residues" evidence="1">
    <location>
        <begin position="114"/>
        <end position="133"/>
    </location>
</feature>
<feature type="transmembrane region" description="Helical" evidence="2">
    <location>
        <begin position="303"/>
        <end position="321"/>
    </location>
</feature>
<gene>
    <name evidence="4" type="ORF">Pmani_013126</name>
</gene>
<dbReference type="PRINTS" id="PR00253">
    <property type="entry name" value="GABAARECEPTR"/>
</dbReference>
<dbReference type="EMBL" id="JAWZYT010001095">
    <property type="protein sequence ID" value="KAK4315663.1"/>
    <property type="molecule type" value="Genomic_DNA"/>
</dbReference>
<dbReference type="GO" id="GO:0005230">
    <property type="term" value="F:extracellular ligand-gated monoatomic ion channel activity"/>
    <property type="evidence" value="ECO:0007669"/>
    <property type="project" value="UniProtKB-ARBA"/>
</dbReference>
<evidence type="ECO:0000256" key="2">
    <source>
        <dbReference type="SAM" id="Phobius"/>
    </source>
</evidence>
<feature type="compositionally biased region" description="Gly residues" evidence="1">
    <location>
        <begin position="259"/>
        <end position="268"/>
    </location>
</feature>
<keyword evidence="5" id="KW-1185">Reference proteome</keyword>
<evidence type="ECO:0000256" key="1">
    <source>
        <dbReference type="SAM" id="MobiDB-lite"/>
    </source>
</evidence>
<keyword evidence="2" id="KW-1133">Transmembrane helix</keyword>
<organism evidence="4 5">
    <name type="scientific">Petrolisthes manimaculis</name>
    <dbReference type="NCBI Taxonomy" id="1843537"/>
    <lineage>
        <taxon>Eukaryota</taxon>
        <taxon>Metazoa</taxon>
        <taxon>Ecdysozoa</taxon>
        <taxon>Arthropoda</taxon>
        <taxon>Crustacea</taxon>
        <taxon>Multicrustacea</taxon>
        <taxon>Malacostraca</taxon>
        <taxon>Eumalacostraca</taxon>
        <taxon>Eucarida</taxon>
        <taxon>Decapoda</taxon>
        <taxon>Pleocyemata</taxon>
        <taxon>Anomura</taxon>
        <taxon>Galatheoidea</taxon>
        <taxon>Porcellanidae</taxon>
        <taxon>Petrolisthes</taxon>
    </lineage>
</organism>
<feature type="transmembrane region" description="Helical" evidence="2">
    <location>
        <begin position="12"/>
        <end position="34"/>
    </location>
</feature>
<dbReference type="InterPro" id="IPR036719">
    <property type="entry name" value="Neuro-gated_channel_TM_sf"/>
</dbReference>
<keyword evidence="2" id="KW-0812">Transmembrane</keyword>
<dbReference type="GO" id="GO:0099095">
    <property type="term" value="F:ligand-gated monoatomic anion channel activity"/>
    <property type="evidence" value="ECO:0007669"/>
    <property type="project" value="UniProtKB-ARBA"/>
</dbReference>
<feature type="transmembrane region" description="Helical" evidence="2">
    <location>
        <begin position="75"/>
        <end position="97"/>
    </location>
</feature>